<comment type="caution">
    <text evidence="2">The sequence shown here is derived from an EMBL/GenBank/DDBJ whole genome shotgun (WGS) entry which is preliminary data.</text>
</comment>
<protein>
    <submittedName>
        <fullName evidence="2">Zinc-containing alcohol dehydrogenase superfamily</fullName>
    </submittedName>
</protein>
<dbReference type="CDD" id="cd05188">
    <property type="entry name" value="MDR"/>
    <property type="match status" value="1"/>
</dbReference>
<sequence>MMLPQSYRALILKQSPISDSDSQVYHDVDLVKRPLDGTLLPGEVLIKILAVAFNHRDLWIRKGMYPGISFDSILGADAVGIVVSSAQNSDSLLNKRVFLMPMRGWLSSPDGPESKFGILGGCKFPALGAFSEYLKVERNQVLEVPNHLEIHHAAAWPLAGLTAWRAVSVNAGLKKGDSAFITGIGGGVALLAMQICVAKGVNVYVSSSSDQKIQKAMEIGAKGGVNYRSDKWHDDLGKLLLKRGEILTAIIDSGGGDLFKQVGHLLKPGGRLVCYGMTATPKITFTMREVIKGQRLLGSSMGSQEDMKNATLFIEEHKIKPVVSVVLDDLDKFEEGFDLMKNNVDCN</sequence>
<dbReference type="SUPFAM" id="SSF50129">
    <property type="entry name" value="GroES-like"/>
    <property type="match status" value="1"/>
</dbReference>
<dbReference type="GO" id="GO:0016491">
    <property type="term" value="F:oxidoreductase activity"/>
    <property type="evidence" value="ECO:0007669"/>
    <property type="project" value="InterPro"/>
</dbReference>
<name>A0A286UVP4_9AGAM</name>
<gene>
    <name evidence="2" type="ORF">PNOK_0065000</name>
</gene>
<dbReference type="SMART" id="SM00829">
    <property type="entry name" value="PKS_ER"/>
    <property type="match status" value="1"/>
</dbReference>
<dbReference type="Pfam" id="PF00107">
    <property type="entry name" value="ADH_zinc_N"/>
    <property type="match status" value="1"/>
</dbReference>
<keyword evidence="3" id="KW-1185">Reference proteome</keyword>
<dbReference type="Gene3D" id="3.90.180.10">
    <property type="entry name" value="Medium-chain alcohol dehydrogenases, catalytic domain"/>
    <property type="match status" value="1"/>
</dbReference>
<dbReference type="InterPro" id="IPR013149">
    <property type="entry name" value="ADH-like_C"/>
</dbReference>
<dbReference type="InterPro" id="IPR036291">
    <property type="entry name" value="NAD(P)-bd_dom_sf"/>
</dbReference>
<dbReference type="PANTHER" id="PTHR45033">
    <property type="match status" value="1"/>
</dbReference>
<proteinExistence type="predicted"/>
<dbReference type="EMBL" id="NBII01000001">
    <property type="protein sequence ID" value="PAV23582.1"/>
    <property type="molecule type" value="Genomic_DNA"/>
</dbReference>
<dbReference type="PANTHER" id="PTHR45033:SF3">
    <property type="entry name" value="DEHYDROGENASE, PUTATIVE (AFU_ORTHOLOGUE AFUA_2G13270)-RELATED"/>
    <property type="match status" value="1"/>
</dbReference>
<dbReference type="InParanoid" id="A0A286UVP4"/>
<accession>A0A286UVP4</accession>
<organism evidence="2 3">
    <name type="scientific">Pyrrhoderma noxium</name>
    <dbReference type="NCBI Taxonomy" id="2282107"/>
    <lineage>
        <taxon>Eukaryota</taxon>
        <taxon>Fungi</taxon>
        <taxon>Dikarya</taxon>
        <taxon>Basidiomycota</taxon>
        <taxon>Agaricomycotina</taxon>
        <taxon>Agaricomycetes</taxon>
        <taxon>Hymenochaetales</taxon>
        <taxon>Hymenochaetaceae</taxon>
        <taxon>Pyrrhoderma</taxon>
    </lineage>
</organism>
<dbReference type="InterPro" id="IPR011032">
    <property type="entry name" value="GroES-like_sf"/>
</dbReference>
<dbReference type="STRING" id="2282107.A0A286UVP4"/>
<evidence type="ECO:0000313" key="2">
    <source>
        <dbReference type="EMBL" id="PAV23582.1"/>
    </source>
</evidence>
<reference evidence="2 3" key="1">
    <citation type="journal article" date="2017" name="Mol. Ecol.">
        <title>Comparative and population genomic landscape of Phellinus noxius: A hypervariable fungus causing root rot in trees.</title>
        <authorList>
            <person name="Chung C.L."/>
            <person name="Lee T.J."/>
            <person name="Akiba M."/>
            <person name="Lee H.H."/>
            <person name="Kuo T.H."/>
            <person name="Liu D."/>
            <person name="Ke H.M."/>
            <person name="Yokoi T."/>
            <person name="Roa M.B."/>
            <person name="Lu M.J."/>
            <person name="Chang Y.Y."/>
            <person name="Ann P.J."/>
            <person name="Tsai J.N."/>
            <person name="Chen C.Y."/>
            <person name="Tzean S.S."/>
            <person name="Ota Y."/>
            <person name="Hattori T."/>
            <person name="Sahashi N."/>
            <person name="Liou R.F."/>
            <person name="Kikuchi T."/>
            <person name="Tsai I.J."/>
        </authorList>
    </citation>
    <scope>NUCLEOTIDE SEQUENCE [LARGE SCALE GENOMIC DNA]</scope>
    <source>
        <strain evidence="2 3">FFPRI411160</strain>
    </source>
</reference>
<dbReference type="Proteomes" id="UP000217199">
    <property type="component" value="Unassembled WGS sequence"/>
</dbReference>
<dbReference type="SUPFAM" id="SSF51735">
    <property type="entry name" value="NAD(P)-binding Rossmann-fold domains"/>
    <property type="match status" value="1"/>
</dbReference>
<dbReference type="Pfam" id="PF08240">
    <property type="entry name" value="ADH_N"/>
    <property type="match status" value="1"/>
</dbReference>
<feature type="domain" description="Enoyl reductase (ER)" evidence="1">
    <location>
        <begin position="18"/>
        <end position="344"/>
    </location>
</feature>
<dbReference type="InterPro" id="IPR013154">
    <property type="entry name" value="ADH-like_N"/>
</dbReference>
<dbReference type="Gene3D" id="3.40.50.720">
    <property type="entry name" value="NAD(P)-binding Rossmann-like Domain"/>
    <property type="match status" value="1"/>
</dbReference>
<evidence type="ECO:0000313" key="3">
    <source>
        <dbReference type="Proteomes" id="UP000217199"/>
    </source>
</evidence>
<dbReference type="InterPro" id="IPR052711">
    <property type="entry name" value="Zinc_ADH-like"/>
</dbReference>
<dbReference type="OrthoDB" id="1706066at2759"/>
<dbReference type="AlphaFoldDB" id="A0A286UVP4"/>
<evidence type="ECO:0000259" key="1">
    <source>
        <dbReference type="SMART" id="SM00829"/>
    </source>
</evidence>
<dbReference type="InterPro" id="IPR020843">
    <property type="entry name" value="ER"/>
</dbReference>